<protein>
    <submittedName>
        <fullName evidence="3">NADP-dependent oxidoreductase</fullName>
    </submittedName>
</protein>
<evidence type="ECO:0000313" key="3">
    <source>
        <dbReference type="EMBL" id="RCS72812.1"/>
    </source>
</evidence>
<dbReference type="Pfam" id="PF16884">
    <property type="entry name" value="ADH_N_2"/>
    <property type="match status" value="1"/>
</dbReference>
<proteinExistence type="predicted"/>
<evidence type="ECO:0000259" key="2">
    <source>
        <dbReference type="SMART" id="SM00829"/>
    </source>
</evidence>
<name>A0A368LLQ3_9VIBR</name>
<dbReference type="Gene3D" id="3.90.180.10">
    <property type="entry name" value="Medium-chain alcohol dehydrogenases, catalytic domain"/>
    <property type="match status" value="1"/>
</dbReference>
<feature type="domain" description="Enoyl reductase (ER)" evidence="2">
    <location>
        <begin position="21"/>
        <end position="337"/>
    </location>
</feature>
<dbReference type="CDD" id="cd05288">
    <property type="entry name" value="PGDH"/>
    <property type="match status" value="1"/>
</dbReference>
<reference evidence="3 4" key="1">
    <citation type="journal article" date="2017" name="Elife">
        <title>Extensive horizontal gene transfer in cheese-associated bacteria.</title>
        <authorList>
            <person name="Bonham K.S."/>
            <person name="Wolfe B.E."/>
            <person name="Dutton R.J."/>
        </authorList>
    </citation>
    <scope>NUCLEOTIDE SEQUENCE [LARGE SCALE GENOMIC DNA]</scope>
    <source>
        <strain evidence="3 4">JB196</strain>
    </source>
</reference>
<keyword evidence="1" id="KW-0560">Oxidoreductase</keyword>
<dbReference type="GeneID" id="303188038"/>
<dbReference type="InterPro" id="IPR045010">
    <property type="entry name" value="MDR_fam"/>
</dbReference>
<comment type="caution">
    <text evidence="3">The sequence shown here is derived from an EMBL/GenBank/DDBJ whole genome shotgun (WGS) entry which is preliminary data.</text>
</comment>
<dbReference type="SUPFAM" id="SSF51735">
    <property type="entry name" value="NAD(P)-binding Rossmann-fold domains"/>
    <property type="match status" value="1"/>
</dbReference>
<dbReference type="InterPro" id="IPR036291">
    <property type="entry name" value="NAD(P)-bd_dom_sf"/>
</dbReference>
<dbReference type="EMBL" id="QPGL01000001">
    <property type="protein sequence ID" value="RCS72812.1"/>
    <property type="molecule type" value="Genomic_DNA"/>
</dbReference>
<dbReference type="AlphaFoldDB" id="A0A368LLQ3"/>
<dbReference type="PANTHER" id="PTHR43205:SF7">
    <property type="entry name" value="PROSTAGLANDIN REDUCTASE 1"/>
    <property type="match status" value="1"/>
</dbReference>
<keyword evidence="4" id="KW-1185">Reference proteome</keyword>
<organism evidence="3 4">
    <name type="scientific">Vibrio casei</name>
    <dbReference type="NCBI Taxonomy" id="673372"/>
    <lineage>
        <taxon>Bacteria</taxon>
        <taxon>Pseudomonadati</taxon>
        <taxon>Pseudomonadota</taxon>
        <taxon>Gammaproteobacteria</taxon>
        <taxon>Vibrionales</taxon>
        <taxon>Vibrionaceae</taxon>
        <taxon>Vibrio</taxon>
    </lineage>
</organism>
<accession>A0A368LLQ3</accession>
<sequence length="339" mass="37025">MSKQSITSRGYALKQRPNGMPTLDCFELQTQSLAPISQGQFVIKNLWLSVDPYMRGRMSDAESYVPPFKLGELMQGSAIGEVIESQHPDFKVGDKVNSMLGWREYAVSNGDMVQKLPETSLPEQSFLGVAGMPGLTAWVGLNIIGEVKEGDTVLVSAASGAVGSLVCQFAKIKGCRVVGSAGSTEKVEWLKSLGVDAVINYKDYNNAAELERALAQHCPNGVDVCYENVGGDHLEAALNLLNRYGRMAVCGMIDLYNLEDAQAGPNNLANIVKKSLKIQGFIVSDHWEHYPNYVAQLSQWAAEGKISWKETTRKGIESMPKAFLGLFKGENIGKMLIQL</sequence>
<dbReference type="OrthoDB" id="9805663at2"/>
<dbReference type="Proteomes" id="UP000252479">
    <property type="component" value="Unassembled WGS sequence"/>
</dbReference>
<dbReference type="InterPro" id="IPR011032">
    <property type="entry name" value="GroES-like_sf"/>
</dbReference>
<dbReference type="GO" id="GO:0016628">
    <property type="term" value="F:oxidoreductase activity, acting on the CH-CH group of donors, NAD or NADP as acceptor"/>
    <property type="evidence" value="ECO:0007669"/>
    <property type="project" value="InterPro"/>
</dbReference>
<dbReference type="PANTHER" id="PTHR43205">
    <property type="entry name" value="PROSTAGLANDIN REDUCTASE"/>
    <property type="match status" value="1"/>
</dbReference>
<dbReference type="RefSeq" id="WP_086962652.1">
    <property type="nucleotide sequence ID" value="NZ_AP018680.1"/>
</dbReference>
<dbReference type="InterPro" id="IPR020843">
    <property type="entry name" value="ER"/>
</dbReference>
<dbReference type="FunFam" id="3.40.50.720:FF:000121">
    <property type="entry name" value="Prostaglandin reductase 2"/>
    <property type="match status" value="1"/>
</dbReference>
<evidence type="ECO:0000313" key="4">
    <source>
        <dbReference type="Proteomes" id="UP000252479"/>
    </source>
</evidence>
<dbReference type="InterPro" id="IPR013149">
    <property type="entry name" value="ADH-like_C"/>
</dbReference>
<evidence type="ECO:0000256" key="1">
    <source>
        <dbReference type="ARBA" id="ARBA00023002"/>
    </source>
</evidence>
<dbReference type="Pfam" id="PF00107">
    <property type="entry name" value="ADH_zinc_N"/>
    <property type="match status" value="1"/>
</dbReference>
<dbReference type="InterPro" id="IPR041694">
    <property type="entry name" value="ADH_N_2"/>
</dbReference>
<dbReference type="Gene3D" id="3.40.50.720">
    <property type="entry name" value="NAD(P)-binding Rossmann-like Domain"/>
    <property type="match status" value="1"/>
</dbReference>
<dbReference type="SMART" id="SM00829">
    <property type="entry name" value="PKS_ER"/>
    <property type="match status" value="1"/>
</dbReference>
<gene>
    <name evidence="3" type="ORF">CIK83_03865</name>
</gene>
<dbReference type="SUPFAM" id="SSF50129">
    <property type="entry name" value="GroES-like"/>
    <property type="match status" value="1"/>
</dbReference>